<organism evidence="1 2">
    <name type="scientific">Streptomyces cellulosae</name>
    <dbReference type="NCBI Taxonomy" id="1968"/>
    <lineage>
        <taxon>Bacteria</taxon>
        <taxon>Bacillati</taxon>
        <taxon>Actinomycetota</taxon>
        <taxon>Actinomycetes</taxon>
        <taxon>Kitasatosporales</taxon>
        <taxon>Streptomycetaceae</taxon>
        <taxon>Streptomyces</taxon>
    </lineage>
</organism>
<evidence type="ECO:0000313" key="1">
    <source>
        <dbReference type="EMBL" id="MFI5678320.1"/>
    </source>
</evidence>
<proteinExistence type="predicted"/>
<dbReference type="EMBL" id="JBITDC010000010">
    <property type="protein sequence ID" value="MFI5678320.1"/>
    <property type="molecule type" value="Genomic_DNA"/>
</dbReference>
<dbReference type="RefSeq" id="WP_398658866.1">
    <property type="nucleotide sequence ID" value="NZ_JBITDC010000010.1"/>
</dbReference>
<accession>A0ABW7Y7H3</accession>
<protein>
    <submittedName>
        <fullName evidence="1">Uncharacterized protein</fullName>
    </submittedName>
</protein>
<evidence type="ECO:0000313" key="2">
    <source>
        <dbReference type="Proteomes" id="UP001612415"/>
    </source>
</evidence>
<name>A0ABW7Y7H3_STRCE</name>
<gene>
    <name evidence="1" type="ORF">ACIA8P_27260</name>
</gene>
<dbReference type="Proteomes" id="UP001612415">
    <property type="component" value="Unassembled WGS sequence"/>
</dbReference>
<comment type="caution">
    <text evidence="1">The sequence shown here is derived from an EMBL/GenBank/DDBJ whole genome shotgun (WGS) entry which is preliminary data.</text>
</comment>
<sequence length="58" mass="6454">MSDRETVIVGSAQRWLNGKESSKQYFLRAERAATSGSPTLGGRLLGLLHRLVEGQLRR</sequence>
<reference evidence="1 2" key="1">
    <citation type="submission" date="2024-10" db="EMBL/GenBank/DDBJ databases">
        <title>The Natural Products Discovery Center: Release of the First 8490 Sequenced Strains for Exploring Actinobacteria Biosynthetic Diversity.</title>
        <authorList>
            <person name="Kalkreuter E."/>
            <person name="Kautsar S.A."/>
            <person name="Yang D."/>
            <person name="Bader C.D."/>
            <person name="Teijaro C.N."/>
            <person name="Fluegel L."/>
            <person name="Davis C.M."/>
            <person name="Simpson J.R."/>
            <person name="Lauterbach L."/>
            <person name="Steele A.D."/>
            <person name="Gui C."/>
            <person name="Meng S."/>
            <person name="Li G."/>
            <person name="Viehrig K."/>
            <person name="Ye F."/>
            <person name="Su P."/>
            <person name="Kiefer A.F."/>
            <person name="Nichols A."/>
            <person name="Cepeda A.J."/>
            <person name="Yan W."/>
            <person name="Fan B."/>
            <person name="Jiang Y."/>
            <person name="Adhikari A."/>
            <person name="Zheng C.-J."/>
            <person name="Schuster L."/>
            <person name="Cowan T.M."/>
            <person name="Smanski M.J."/>
            <person name="Chevrette M.G."/>
            <person name="De Carvalho L.P.S."/>
            <person name="Shen B."/>
        </authorList>
    </citation>
    <scope>NUCLEOTIDE SEQUENCE [LARGE SCALE GENOMIC DNA]</scope>
    <source>
        <strain evidence="1 2">NPDC051599</strain>
    </source>
</reference>
<keyword evidence="2" id="KW-1185">Reference proteome</keyword>